<comment type="caution">
    <text evidence="6">The sequence shown here is derived from an EMBL/GenBank/DDBJ whole genome shotgun (WGS) entry which is preliminary data.</text>
</comment>
<dbReference type="Pfam" id="PF08352">
    <property type="entry name" value="oligo_HPY"/>
    <property type="match status" value="1"/>
</dbReference>
<dbReference type="PANTHER" id="PTHR43776:SF7">
    <property type="entry name" value="D,D-DIPEPTIDE TRANSPORT ATP-BINDING PROTEIN DDPF-RELATED"/>
    <property type="match status" value="1"/>
</dbReference>
<dbReference type="NCBIfam" id="NF008453">
    <property type="entry name" value="PRK11308.1"/>
    <property type="match status" value="1"/>
</dbReference>
<evidence type="ECO:0000256" key="2">
    <source>
        <dbReference type="ARBA" id="ARBA00022448"/>
    </source>
</evidence>
<evidence type="ECO:0000259" key="5">
    <source>
        <dbReference type="PROSITE" id="PS50893"/>
    </source>
</evidence>
<accession>A0A4S1CH93</accession>
<name>A0A4S1CH93_9BACT</name>
<keyword evidence="3" id="KW-0547">Nucleotide-binding</keyword>
<dbReference type="GO" id="GO:0055085">
    <property type="term" value="P:transmembrane transport"/>
    <property type="evidence" value="ECO:0007669"/>
    <property type="project" value="UniProtKB-ARBA"/>
</dbReference>
<dbReference type="GO" id="GO:0016887">
    <property type="term" value="F:ATP hydrolysis activity"/>
    <property type="evidence" value="ECO:0007669"/>
    <property type="project" value="InterPro"/>
</dbReference>
<dbReference type="InterPro" id="IPR050319">
    <property type="entry name" value="ABC_transp_ATP-bind"/>
</dbReference>
<dbReference type="FunFam" id="3.40.50.300:FF:000016">
    <property type="entry name" value="Oligopeptide ABC transporter ATP-binding component"/>
    <property type="match status" value="1"/>
</dbReference>
<keyword evidence="2" id="KW-0813">Transport</keyword>
<dbReference type="InterPro" id="IPR003593">
    <property type="entry name" value="AAA+_ATPase"/>
</dbReference>
<dbReference type="SUPFAM" id="SSF52540">
    <property type="entry name" value="P-loop containing nucleoside triphosphate hydrolases"/>
    <property type="match status" value="1"/>
</dbReference>
<evidence type="ECO:0000256" key="3">
    <source>
        <dbReference type="ARBA" id="ARBA00022741"/>
    </source>
</evidence>
<dbReference type="Pfam" id="PF00005">
    <property type="entry name" value="ABC_tran"/>
    <property type="match status" value="1"/>
</dbReference>
<dbReference type="Gene3D" id="3.40.50.300">
    <property type="entry name" value="P-loop containing nucleotide triphosphate hydrolases"/>
    <property type="match status" value="1"/>
</dbReference>
<reference evidence="6 7" key="1">
    <citation type="submission" date="2019-04" db="EMBL/GenBank/DDBJ databases">
        <title>Geobacter oryzae sp. nov., ferric-reducing bacteria isolated from paddy soil.</title>
        <authorList>
            <person name="Xu Z."/>
            <person name="Masuda Y."/>
            <person name="Itoh H."/>
            <person name="Senoo K."/>
        </authorList>
    </citation>
    <scope>NUCLEOTIDE SEQUENCE [LARGE SCALE GENOMIC DNA]</scope>
    <source>
        <strain evidence="6 7">Red111</strain>
    </source>
</reference>
<dbReference type="GO" id="GO:0005524">
    <property type="term" value="F:ATP binding"/>
    <property type="evidence" value="ECO:0007669"/>
    <property type="project" value="UniProtKB-KW"/>
</dbReference>
<evidence type="ECO:0000256" key="4">
    <source>
        <dbReference type="ARBA" id="ARBA00022840"/>
    </source>
</evidence>
<keyword evidence="7" id="KW-1185">Reference proteome</keyword>
<evidence type="ECO:0000256" key="1">
    <source>
        <dbReference type="ARBA" id="ARBA00005417"/>
    </source>
</evidence>
<evidence type="ECO:0000313" key="6">
    <source>
        <dbReference type="EMBL" id="TGU72974.1"/>
    </source>
</evidence>
<sequence length="329" mass="36140">MVTPILTAENLVKEFPVRGGMFAPKRTLTAVAGVDLELYPGETLGLAGESGCGKSTMARLLTGLTAPTSGNIRYQGRELAAMSKEERTRFRSEVQMVFQDPFSSLNPRMRVAEIVGEPLAIHGIGNASERRERVAELLQRVGLSPEQMMRFPHEFSGGQRQRIGIARALAVAPKLVIADEPVSALDLSIQAQIINLLQEVKMDLGLSFLFITHDLSVLRHMSDRVAVMYLGRIVETGSRDAVLSRPLHPYTETLLSAIPSIDPNRRRKHVIAKGELPSPVSPPSGCPFHPRCPYAREVCSQKRPELVEKVPGQKAACHFSEEIYLGGSK</sequence>
<dbReference type="InterPro" id="IPR003439">
    <property type="entry name" value="ABC_transporter-like_ATP-bd"/>
</dbReference>
<dbReference type="PROSITE" id="PS50893">
    <property type="entry name" value="ABC_TRANSPORTER_2"/>
    <property type="match status" value="1"/>
</dbReference>
<proteinExistence type="inferred from homology"/>
<dbReference type="InterPro" id="IPR013563">
    <property type="entry name" value="Oligopep_ABC_C"/>
</dbReference>
<dbReference type="EMBL" id="SRSC01000002">
    <property type="protein sequence ID" value="TGU72974.1"/>
    <property type="molecule type" value="Genomic_DNA"/>
</dbReference>
<comment type="similarity">
    <text evidence="1">Belongs to the ABC transporter superfamily.</text>
</comment>
<dbReference type="GO" id="GO:0015833">
    <property type="term" value="P:peptide transport"/>
    <property type="evidence" value="ECO:0007669"/>
    <property type="project" value="InterPro"/>
</dbReference>
<dbReference type="Proteomes" id="UP000306416">
    <property type="component" value="Unassembled WGS sequence"/>
</dbReference>
<organism evidence="6 7">
    <name type="scientific">Geomonas terrae</name>
    <dbReference type="NCBI Taxonomy" id="2562681"/>
    <lineage>
        <taxon>Bacteria</taxon>
        <taxon>Pseudomonadati</taxon>
        <taxon>Thermodesulfobacteriota</taxon>
        <taxon>Desulfuromonadia</taxon>
        <taxon>Geobacterales</taxon>
        <taxon>Geobacteraceae</taxon>
        <taxon>Geomonas</taxon>
    </lineage>
</organism>
<dbReference type="InterPro" id="IPR017871">
    <property type="entry name" value="ABC_transporter-like_CS"/>
</dbReference>
<dbReference type="NCBIfam" id="TIGR01727">
    <property type="entry name" value="oligo_HPY"/>
    <property type="match status" value="1"/>
</dbReference>
<feature type="domain" description="ABC transporter" evidence="5">
    <location>
        <begin position="6"/>
        <end position="255"/>
    </location>
</feature>
<evidence type="ECO:0000313" key="7">
    <source>
        <dbReference type="Proteomes" id="UP000306416"/>
    </source>
</evidence>
<dbReference type="PROSITE" id="PS00211">
    <property type="entry name" value="ABC_TRANSPORTER_1"/>
    <property type="match status" value="1"/>
</dbReference>
<keyword evidence="4 6" id="KW-0067">ATP-binding</keyword>
<dbReference type="PANTHER" id="PTHR43776">
    <property type="entry name" value="TRANSPORT ATP-BINDING PROTEIN"/>
    <property type="match status" value="1"/>
</dbReference>
<dbReference type="SMART" id="SM00382">
    <property type="entry name" value="AAA"/>
    <property type="match status" value="1"/>
</dbReference>
<gene>
    <name evidence="6" type="ORF">E4633_09940</name>
</gene>
<dbReference type="AlphaFoldDB" id="A0A4S1CH93"/>
<protein>
    <submittedName>
        <fullName evidence="6">Dipeptide ABC transporter ATP-binding protein</fullName>
    </submittedName>
</protein>
<dbReference type="CDD" id="cd03257">
    <property type="entry name" value="ABC_NikE_OppD_transporters"/>
    <property type="match status" value="1"/>
</dbReference>
<dbReference type="InterPro" id="IPR027417">
    <property type="entry name" value="P-loop_NTPase"/>
</dbReference>